<dbReference type="RefSeq" id="WP_209746491.1">
    <property type="nucleotide sequence ID" value="NZ_JBHSMH010000007.1"/>
</dbReference>
<dbReference type="EC" id="4.2.1.47" evidence="2"/>
<dbReference type="InterPro" id="IPR016040">
    <property type="entry name" value="NAD(P)-bd_dom"/>
</dbReference>
<protein>
    <submittedName>
        <fullName evidence="2">GDP-mannose 4,6-dehydratase</fullName>
        <ecNumber evidence="2">4.2.1.47</ecNumber>
    </submittedName>
</protein>
<gene>
    <name evidence="2" type="ORF">ACFPPD_05265</name>
</gene>
<proteinExistence type="predicted"/>
<dbReference type="Proteomes" id="UP001596105">
    <property type="component" value="Unassembled WGS sequence"/>
</dbReference>
<dbReference type="SUPFAM" id="SSF51735">
    <property type="entry name" value="NAD(P)-binding Rossmann-fold domains"/>
    <property type="match status" value="1"/>
</dbReference>
<sequence length="353" mass="39902">MSTYLITGGAGFIGSHVCEALYREGHRIINVDQFSDLYDYRLKIMNILESIGSKASFDFTVKSKDLERLSERVNGSRYRLVIADIRNADSLSALFQEEKIDAVVHLAALPGVRASIDQPQLFEAVNVQGTLNILEAMRGFGVRKWVCASSSSVYGNNRKVPFAEEDAVDRPISVYAANKKSCELLGYTYRHLYGIDTLMLRFFTVYGERQRPDLAIRKFATRIDHGLELPFFGDGCTRRDYTYIGDIVNGIRQSIRYVEEHADVYEIVNLGGNRTVSLSELVELLENELGKPAILNRLPLQPGDVHSTWADLTKAQALLGYEPQTSIEEGIRKFIAWYRSDEHGRTVGRRTFI</sequence>
<dbReference type="Pfam" id="PF16363">
    <property type="entry name" value="GDP_Man_Dehyd"/>
    <property type="match status" value="1"/>
</dbReference>
<keyword evidence="3" id="KW-1185">Reference proteome</keyword>
<dbReference type="GO" id="GO:0008446">
    <property type="term" value="F:GDP-mannose 4,6-dehydratase activity"/>
    <property type="evidence" value="ECO:0007669"/>
    <property type="project" value="UniProtKB-EC"/>
</dbReference>
<dbReference type="Gene3D" id="3.40.50.720">
    <property type="entry name" value="NAD(P)-binding Rossmann-like Domain"/>
    <property type="match status" value="1"/>
</dbReference>
<evidence type="ECO:0000259" key="1">
    <source>
        <dbReference type="Pfam" id="PF16363"/>
    </source>
</evidence>
<accession>A0ABW0LU92</accession>
<keyword evidence="2" id="KW-0456">Lyase</keyword>
<dbReference type="InterPro" id="IPR036291">
    <property type="entry name" value="NAD(P)-bd_dom_sf"/>
</dbReference>
<dbReference type="PRINTS" id="PR01713">
    <property type="entry name" value="NUCEPIMERASE"/>
</dbReference>
<dbReference type="EMBL" id="JBHSMH010000007">
    <property type="protein sequence ID" value="MFC5468121.1"/>
    <property type="molecule type" value="Genomic_DNA"/>
</dbReference>
<dbReference type="PANTHER" id="PTHR43000">
    <property type="entry name" value="DTDP-D-GLUCOSE 4,6-DEHYDRATASE-RELATED"/>
    <property type="match status" value="1"/>
</dbReference>
<name>A0ABW0LU92_9BACL</name>
<reference evidence="3" key="1">
    <citation type="journal article" date="2019" name="Int. J. Syst. Evol. Microbiol.">
        <title>The Global Catalogue of Microorganisms (GCM) 10K type strain sequencing project: providing services to taxonomists for standard genome sequencing and annotation.</title>
        <authorList>
            <consortium name="The Broad Institute Genomics Platform"/>
            <consortium name="The Broad Institute Genome Sequencing Center for Infectious Disease"/>
            <person name="Wu L."/>
            <person name="Ma J."/>
        </authorList>
    </citation>
    <scope>NUCLEOTIDE SEQUENCE [LARGE SCALE GENOMIC DNA]</scope>
    <source>
        <strain evidence="3">CCUG 57113</strain>
    </source>
</reference>
<evidence type="ECO:0000313" key="3">
    <source>
        <dbReference type="Proteomes" id="UP001596105"/>
    </source>
</evidence>
<feature type="domain" description="NAD(P)-binding" evidence="1">
    <location>
        <begin position="5"/>
        <end position="333"/>
    </location>
</feature>
<comment type="caution">
    <text evidence="2">The sequence shown here is derived from an EMBL/GenBank/DDBJ whole genome shotgun (WGS) entry which is preliminary data.</text>
</comment>
<organism evidence="2 3">
    <name type="scientific">Cohnella suwonensis</name>
    <dbReference type="NCBI Taxonomy" id="696072"/>
    <lineage>
        <taxon>Bacteria</taxon>
        <taxon>Bacillati</taxon>
        <taxon>Bacillota</taxon>
        <taxon>Bacilli</taxon>
        <taxon>Bacillales</taxon>
        <taxon>Paenibacillaceae</taxon>
        <taxon>Cohnella</taxon>
    </lineage>
</organism>
<evidence type="ECO:0000313" key="2">
    <source>
        <dbReference type="EMBL" id="MFC5468121.1"/>
    </source>
</evidence>